<keyword evidence="8" id="KW-0732">Signal</keyword>
<dbReference type="InterPro" id="IPR005490">
    <property type="entry name" value="LD_TPept_cat_dom"/>
</dbReference>
<evidence type="ECO:0000256" key="1">
    <source>
        <dbReference type="ARBA" id="ARBA00004752"/>
    </source>
</evidence>
<feature type="active site" description="Nucleophile" evidence="7">
    <location>
        <position position="358"/>
    </location>
</feature>
<dbReference type="InterPro" id="IPR052905">
    <property type="entry name" value="LD-transpeptidase_YkuD-like"/>
</dbReference>
<dbReference type="PANTHER" id="PTHR41533">
    <property type="entry name" value="L,D-TRANSPEPTIDASE HI_1667-RELATED"/>
    <property type="match status" value="1"/>
</dbReference>
<dbReference type="PANTHER" id="PTHR41533:SF2">
    <property type="entry name" value="BLR7131 PROTEIN"/>
    <property type="match status" value="1"/>
</dbReference>
<evidence type="ECO:0000256" key="5">
    <source>
        <dbReference type="ARBA" id="ARBA00022984"/>
    </source>
</evidence>
<keyword evidence="3" id="KW-0808">Transferase</keyword>
<organism evidence="10 11">
    <name type="scientific">Sphingomonas kaistensis</name>
    <dbReference type="NCBI Taxonomy" id="298708"/>
    <lineage>
        <taxon>Bacteria</taxon>
        <taxon>Pseudomonadati</taxon>
        <taxon>Pseudomonadota</taxon>
        <taxon>Alphaproteobacteria</taxon>
        <taxon>Sphingomonadales</taxon>
        <taxon>Sphingomonadaceae</taxon>
        <taxon>Sphingomonas</taxon>
    </lineage>
</organism>
<evidence type="ECO:0000256" key="8">
    <source>
        <dbReference type="SAM" id="SignalP"/>
    </source>
</evidence>
<reference evidence="10 11" key="1">
    <citation type="submission" date="2024-02" db="EMBL/GenBank/DDBJ databases">
        <title>Full genome sequence of Sphingomonas kaistensis.</title>
        <authorList>
            <person name="Poletto B.L."/>
            <person name="Silva G."/>
            <person name="Galante D."/>
            <person name="Campos K.R."/>
            <person name="Santos M.B.N."/>
            <person name="Sacchi C.T."/>
        </authorList>
    </citation>
    <scope>NUCLEOTIDE SEQUENCE [LARGE SCALE GENOMIC DNA]</scope>
    <source>
        <strain evidence="10 11">MA4R</strain>
    </source>
</reference>
<evidence type="ECO:0000259" key="9">
    <source>
        <dbReference type="PROSITE" id="PS52029"/>
    </source>
</evidence>
<dbReference type="RefSeq" id="WP_338502813.1">
    <property type="nucleotide sequence ID" value="NZ_CP145607.1"/>
</dbReference>
<comment type="similarity">
    <text evidence="2">Belongs to the YkuD family.</text>
</comment>
<dbReference type="SUPFAM" id="SSF141523">
    <property type="entry name" value="L,D-transpeptidase catalytic domain-like"/>
    <property type="match status" value="1"/>
</dbReference>
<protein>
    <submittedName>
        <fullName evidence="10">L,D-transpeptidase family protein</fullName>
    </submittedName>
</protein>
<comment type="pathway">
    <text evidence="1 7">Cell wall biogenesis; peptidoglycan biosynthesis.</text>
</comment>
<sequence length="431" mass="46054">MPHRMFLGAALMAAALGGALPAAAATAVYETSGSMPAASAVARFYEARQQPLWLQSPDAVRTLLDALSTADVDGLAQGPELAARIERVLGDADAGVPGAAREAERLISNAFVLHAQVLKWPGNNGIIYADPSLAPRVPSPAGILERAASAPDLAAFVRQTVDVNPIHAALREAAIKDMRLLGTPSRAMKASLERSRLLPSEGRFVLVDVASQQLMMIEDGRVVDQMKVVVGKPGMKTPLLAGTLRQATFNPYWNVPVDLAASNVAQNVLKNGLGWFRSRNYEVLSDWTNDATVLDPASIDWQAVADGRVEARVRQRPGPGNSMGAMKFEFPNDRGIYLHDTPDRQLFSEAERTFSSGCVRLEDAARLGRWLLGREAVASSSQPELNVALPTPVPVFLTYLTVRPGANGTLAYAPDVYGLDTAGEGQLAAAQ</sequence>
<feature type="chain" id="PRO_5046056565" evidence="8">
    <location>
        <begin position="25"/>
        <end position="431"/>
    </location>
</feature>
<dbReference type="PROSITE" id="PS52029">
    <property type="entry name" value="LD_TPASE"/>
    <property type="match status" value="1"/>
</dbReference>
<evidence type="ECO:0000313" key="10">
    <source>
        <dbReference type="EMBL" id="WWM70191.1"/>
    </source>
</evidence>
<dbReference type="Gene3D" id="2.40.440.10">
    <property type="entry name" value="L,D-transpeptidase catalytic domain-like"/>
    <property type="match status" value="1"/>
</dbReference>
<gene>
    <name evidence="10" type="ORF">V6R86_05730</name>
</gene>
<name>A0ABZ2FZD5_9SPHN</name>
<feature type="active site" description="Proton donor/acceptor" evidence="7">
    <location>
        <position position="339"/>
    </location>
</feature>
<evidence type="ECO:0000313" key="11">
    <source>
        <dbReference type="Proteomes" id="UP001382935"/>
    </source>
</evidence>
<dbReference type="InterPro" id="IPR045380">
    <property type="entry name" value="LD_TPept_scaffold_dom"/>
</dbReference>
<keyword evidence="4 7" id="KW-0133">Cell shape</keyword>
<keyword evidence="11" id="KW-1185">Reference proteome</keyword>
<dbReference type="InterPro" id="IPR038063">
    <property type="entry name" value="Transpep_catalytic_dom"/>
</dbReference>
<evidence type="ECO:0000256" key="3">
    <source>
        <dbReference type="ARBA" id="ARBA00022679"/>
    </source>
</evidence>
<proteinExistence type="inferred from homology"/>
<dbReference type="EMBL" id="CP145607">
    <property type="protein sequence ID" value="WWM70191.1"/>
    <property type="molecule type" value="Genomic_DNA"/>
</dbReference>
<accession>A0ABZ2FZD5</accession>
<dbReference type="Pfam" id="PF03734">
    <property type="entry name" value="YkuD"/>
    <property type="match status" value="1"/>
</dbReference>
<evidence type="ECO:0000256" key="2">
    <source>
        <dbReference type="ARBA" id="ARBA00005992"/>
    </source>
</evidence>
<dbReference type="Pfam" id="PF20142">
    <property type="entry name" value="Scaffold"/>
    <property type="match status" value="1"/>
</dbReference>
<evidence type="ECO:0000256" key="4">
    <source>
        <dbReference type="ARBA" id="ARBA00022960"/>
    </source>
</evidence>
<evidence type="ECO:0000256" key="7">
    <source>
        <dbReference type="PROSITE-ProRule" id="PRU01373"/>
    </source>
</evidence>
<dbReference type="CDD" id="cd16913">
    <property type="entry name" value="YkuD_like"/>
    <property type="match status" value="1"/>
</dbReference>
<dbReference type="Proteomes" id="UP001382935">
    <property type="component" value="Chromosome"/>
</dbReference>
<keyword evidence="5 7" id="KW-0573">Peptidoglycan synthesis</keyword>
<feature type="signal peptide" evidence="8">
    <location>
        <begin position="1"/>
        <end position="24"/>
    </location>
</feature>
<feature type="domain" description="L,D-TPase catalytic" evidence="9">
    <location>
        <begin position="203"/>
        <end position="396"/>
    </location>
</feature>
<keyword evidence="6 7" id="KW-0961">Cell wall biogenesis/degradation</keyword>
<evidence type="ECO:0000256" key="6">
    <source>
        <dbReference type="ARBA" id="ARBA00023316"/>
    </source>
</evidence>